<dbReference type="InterPro" id="IPR032675">
    <property type="entry name" value="LRR_dom_sf"/>
</dbReference>
<gene>
    <name evidence="10" type="ORF">PLEPLA_LOCUS17651</name>
</gene>
<keyword evidence="3" id="KW-0812">Transmembrane</keyword>
<dbReference type="InterPro" id="IPR001611">
    <property type="entry name" value="Leu-rich_rpt"/>
</dbReference>
<dbReference type="GO" id="GO:0002224">
    <property type="term" value="P:toll-like receptor signaling pathway"/>
    <property type="evidence" value="ECO:0007669"/>
    <property type="project" value="TreeGrafter"/>
</dbReference>
<proteinExistence type="predicted"/>
<protein>
    <submittedName>
        <fullName evidence="10">Uncharacterized protein</fullName>
    </submittedName>
</protein>
<sequence length="472" mass="53850">MWKLIQFSSLLLGALVSPTRTCRIHNSGRSADCVGRQLSAVPRGQLPSSLQDVDLSYNNLQAVHADDFLRLPLLRVLQLQFNNISHIHVDAFKHNPLLESLNVFNNSLEEIPAGALTPLSDLKQLLMSNNLYKHATLAESFSKLVKLQDLSMGGPLVMGLKKADFLPLKNIRLQSFAIKCSSNLSYYEPGSLEVIRTRQMGFDMAVDQQPGVLVHMLHDIANNNFSVIQFRNLFEYMYYTGEEDIFRGLNDINALQLIIHRGKFNEHLLRMALMNLQIGLIRRLRVQYIDFARSPTFSDTGASSRITNLTIDKLDLWYISNPDVLRFDWRFTGSTRSSKLSIRYVYFNYVPCDSWVEMEGVELLDISYCRLQRHHAKPPHFNASSNELTSLEDLSVLTSDFRQLKVLDVSNNKLGSAEDSRNCVWTNITRLIAHHNQFVSEALLCLPTTVQHLDLSHCDLDQLDTTFFERGN</sequence>
<keyword evidence="11" id="KW-1185">Reference proteome</keyword>
<keyword evidence="7" id="KW-0472">Membrane</keyword>
<evidence type="ECO:0000256" key="8">
    <source>
        <dbReference type="ARBA" id="ARBA00023180"/>
    </source>
</evidence>
<reference evidence="10" key="1">
    <citation type="submission" date="2020-03" db="EMBL/GenBank/DDBJ databases">
        <authorList>
            <person name="Weist P."/>
        </authorList>
    </citation>
    <scope>NUCLEOTIDE SEQUENCE</scope>
</reference>
<feature type="chain" id="PRO_5040283592" evidence="9">
    <location>
        <begin position="22"/>
        <end position="472"/>
    </location>
</feature>
<dbReference type="SMART" id="SM00369">
    <property type="entry name" value="LRR_TYP"/>
    <property type="match status" value="3"/>
</dbReference>
<evidence type="ECO:0000256" key="6">
    <source>
        <dbReference type="ARBA" id="ARBA00022989"/>
    </source>
</evidence>
<dbReference type="PANTHER" id="PTHR24365:SF26">
    <property type="entry name" value="TOLL-LIKE RECEPTOR 18"/>
    <property type="match status" value="1"/>
</dbReference>
<dbReference type="GO" id="GO:0005886">
    <property type="term" value="C:plasma membrane"/>
    <property type="evidence" value="ECO:0007669"/>
    <property type="project" value="TreeGrafter"/>
</dbReference>
<organism evidence="10 11">
    <name type="scientific">Pleuronectes platessa</name>
    <name type="common">European plaice</name>
    <dbReference type="NCBI Taxonomy" id="8262"/>
    <lineage>
        <taxon>Eukaryota</taxon>
        <taxon>Metazoa</taxon>
        <taxon>Chordata</taxon>
        <taxon>Craniata</taxon>
        <taxon>Vertebrata</taxon>
        <taxon>Euteleostomi</taxon>
        <taxon>Actinopterygii</taxon>
        <taxon>Neopterygii</taxon>
        <taxon>Teleostei</taxon>
        <taxon>Neoteleostei</taxon>
        <taxon>Acanthomorphata</taxon>
        <taxon>Carangaria</taxon>
        <taxon>Pleuronectiformes</taxon>
        <taxon>Pleuronectoidei</taxon>
        <taxon>Pleuronectidae</taxon>
        <taxon>Pleuronectes</taxon>
    </lineage>
</organism>
<evidence type="ECO:0000313" key="11">
    <source>
        <dbReference type="Proteomes" id="UP001153269"/>
    </source>
</evidence>
<evidence type="ECO:0000256" key="1">
    <source>
        <dbReference type="ARBA" id="ARBA00004167"/>
    </source>
</evidence>
<keyword evidence="4 9" id="KW-0732">Signal</keyword>
<dbReference type="PANTHER" id="PTHR24365">
    <property type="entry name" value="TOLL-LIKE RECEPTOR"/>
    <property type="match status" value="1"/>
</dbReference>
<evidence type="ECO:0000256" key="3">
    <source>
        <dbReference type="ARBA" id="ARBA00022692"/>
    </source>
</evidence>
<dbReference type="EMBL" id="CADEAL010001159">
    <property type="protein sequence ID" value="CAB1429671.1"/>
    <property type="molecule type" value="Genomic_DNA"/>
</dbReference>
<feature type="signal peptide" evidence="9">
    <location>
        <begin position="1"/>
        <end position="21"/>
    </location>
</feature>
<keyword evidence="8" id="KW-0325">Glycoprotein</keyword>
<evidence type="ECO:0000313" key="10">
    <source>
        <dbReference type="EMBL" id="CAB1429671.1"/>
    </source>
</evidence>
<evidence type="ECO:0000256" key="4">
    <source>
        <dbReference type="ARBA" id="ARBA00022729"/>
    </source>
</evidence>
<comment type="subcellular location">
    <subcellularLocation>
        <location evidence="1">Membrane</location>
        <topology evidence="1">Single-pass membrane protein</topology>
    </subcellularLocation>
</comment>
<dbReference type="Pfam" id="PF13516">
    <property type="entry name" value="LRR_6"/>
    <property type="match status" value="1"/>
</dbReference>
<dbReference type="Proteomes" id="UP001153269">
    <property type="component" value="Unassembled WGS sequence"/>
</dbReference>
<evidence type="ECO:0000256" key="7">
    <source>
        <dbReference type="ARBA" id="ARBA00023136"/>
    </source>
</evidence>
<keyword evidence="6" id="KW-1133">Transmembrane helix</keyword>
<dbReference type="Gene3D" id="3.80.10.10">
    <property type="entry name" value="Ribonuclease Inhibitor"/>
    <property type="match status" value="1"/>
</dbReference>
<evidence type="ECO:0000256" key="5">
    <source>
        <dbReference type="ARBA" id="ARBA00022737"/>
    </source>
</evidence>
<dbReference type="SUPFAM" id="SSF52058">
    <property type="entry name" value="L domain-like"/>
    <property type="match status" value="1"/>
</dbReference>
<dbReference type="GO" id="GO:0038023">
    <property type="term" value="F:signaling receptor activity"/>
    <property type="evidence" value="ECO:0007669"/>
    <property type="project" value="TreeGrafter"/>
</dbReference>
<dbReference type="GO" id="GO:0006954">
    <property type="term" value="P:inflammatory response"/>
    <property type="evidence" value="ECO:0007669"/>
    <property type="project" value="TreeGrafter"/>
</dbReference>
<keyword evidence="2" id="KW-0433">Leucine-rich repeat</keyword>
<evidence type="ECO:0000256" key="2">
    <source>
        <dbReference type="ARBA" id="ARBA00022614"/>
    </source>
</evidence>
<dbReference type="Pfam" id="PF13855">
    <property type="entry name" value="LRR_8"/>
    <property type="match status" value="1"/>
</dbReference>
<name>A0A9N7UGA1_PLEPL</name>
<dbReference type="InterPro" id="IPR003591">
    <property type="entry name" value="Leu-rich_rpt_typical-subtyp"/>
</dbReference>
<accession>A0A9N7UGA1</accession>
<comment type="caution">
    <text evidence="10">The sequence shown here is derived from an EMBL/GenBank/DDBJ whole genome shotgun (WGS) entry which is preliminary data.</text>
</comment>
<evidence type="ECO:0000256" key="9">
    <source>
        <dbReference type="SAM" id="SignalP"/>
    </source>
</evidence>
<dbReference type="AlphaFoldDB" id="A0A9N7UGA1"/>
<keyword evidence="5" id="KW-0677">Repeat</keyword>